<dbReference type="RefSeq" id="WP_062961197.1">
    <property type="nucleotide sequence ID" value="NZ_JPWJ01000001.1"/>
</dbReference>
<dbReference type="Proteomes" id="UP000252266">
    <property type="component" value="Unassembled WGS sequence"/>
</dbReference>
<evidence type="ECO:0000313" key="2">
    <source>
        <dbReference type="EMBL" id="RCK53207.1"/>
    </source>
</evidence>
<proteinExistence type="predicted"/>
<comment type="caution">
    <text evidence="2">The sequence shown here is derived from an EMBL/GenBank/DDBJ whole genome shotgun (WGS) entry which is preliminary data.</text>
</comment>
<dbReference type="AlphaFoldDB" id="A0A367XHS8"/>
<name>A0A367XHS8_9PROT</name>
<evidence type="ECO:0000259" key="1">
    <source>
        <dbReference type="Pfam" id="PF07157"/>
    </source>
</evidence>
<accession>A0A367XHS8</accession>
<gene>
    <name evidence="2" type="ORF">TH44_03170</name>
</gene>
<reference evidence="2 3" key="1">
    <citation type="submission" date="2014-07" db="EMBL/GenBank/DDBJ databases">
        <title>Draft genome sequence of Thalassospira xiamenensis IB13.</title>
        <authorList>
            <person name="Lai Q."/>
            <person name="Shao Z."/>
        </authorList>
    </citation>
    <scope>NUCLEOTIDE SEQUENCE [LARGE SCALE GENOMIC DNA]</scope>
    <source>
        <strain evidence="2 3">IB13</strain>
    </source>
</reference>
<organism evidence="2 3">
    <name type="scientific">Thalassospira xiamenensis</name>
    <dbReference type="NCBI Taxonomy" id="220697"/>
    <lineage>
        <taxon>Bacteria</taxon>
        <taxon>Pseudomonadati</taxon>
        <taxon>Pseudomonadota</taxon>
        <taxon>Alphaproteobacteria</taxon>
        <taxon>Rhodospirillales</taxon>
        <taxon>Thalassospiraceae</taxon>
        <taxon>Thalassospira</taxon>
    </lineage>
</organism>
<evidence type="ECO:0000313" key="3">
    <source>
        <dbReference type="Proteomes" id="UP000252266"/>
    </source>
</evidence>
<dbReference type="EMBL" id="JPWJ01000001">
    <property type="protein sequence ID" value="RCK53207.1"/>
    <property type="molecule type" value="Genomic_DNA"/>
</dbReference>
<sequence>MIDLSQYRQASFRGIPFHVATSNLRLSHRIDKKSYPLGKRGLVTDMGVNDDEFQEAIFLLGDDVLQRRKALEDAFRVIGPGKYVHPTRGTLDVVVETVNGEEILTELGVADFTVTFVQSGDAIGPVARIDTQANLLVAADNAEASVIESYDLDLMTVDDDQAIDYEKVLGAATDLYRMSQTITLASIQGRAIDMALEYAAEASGLGSAGLLRQTFTLAQTIGNSFGGSAQGIGALSGTLAANGSAWNISQKTANTRIAPVISDLSGRFMAVNASSTDSEVVNRNLMGQAVFDAVSVTASRGVATTEFESFQQAIDVRDTLVSALTVAANATTTNDPKRASARNQSLRNLRTAVARDISERSAALPMLDRHVPLATAPARVISYQLTGTVDDSLPARNAIHHPSFVKAGETVLYLKERSNG</sequence>
<dbReference type="InterPro" id="IPR009826">
    <property type="entry name" value="DNA_circ_N"/>
</dbReference>
<protein>
    <recommendedName>
        <fullName evidence="1">DNA circulation N-terminal domain-containing protein</fullName>
    </recommendedName>
</protein>
<feature type="domain" description="DNA circulation N-terminal" evidence="1">
    <location>
        <begin position="7"/>
        <end position="93"/>
    </location>
</feature>
<dbReference type="Pfam" id="PF07157">
    <property type="entry name" value="DNA_circ_N"/>
    <property type="match status" value="1"/>
</dbReference>